<accession>A0A1Z4KPX9</accession>
<gene>
    <name evidence="1" type="ORF">NIES23_38650</name>
</gene>
<name>A0A1Z4KPX9_ANAVA</name>
<dbReference type="AlphaFoldDB" id="A0A1Z4KPX9"/>
<sequence length="72" mass="8468">MTPKILRQLWSVVENSQTKTLLQMDDASLVQWLVHQTTTQALLEPNETDFLVDYIQSRLALIRDLAYERQYS</sequence>
<evidence type="ECO:0000313" key="2">
    <source>
        <dbReference type="Proteomes" id="UP000217507"/>
    </source>
</evidence>
<proteinExistence type="predicted"/>
<evidence type="ECO:0000313" key="1">
    <source>
        <dbReference type="EMBL" id="BAY71052.1"/>
    </source>
</evidence>
<protein>
    <submittedName>
        <fullName evidence="1">Uncharacterized protein</fullName>
    </submittedName>
</protein>
<dbReference type="EMBL" id="AP018216">
    <property type="protein sequence ID" value="BAY71052.1"/>
    <property type="molecule type" value="Genomic_DNA"/>
</dbReference>
<organism evidence="1 2">
    <name type="scientific">Trichormus variabilis NIES-23</name>
    <dbReference type="NCBI Taxonomy" id="1973479"/>
    <lineage>
        <taxon>Bacteria</taxon>
        <taxon>Bacillati</taxon>
        <taxon>Cyanobacteriota</taxon>
        <taxon>Cyanophyceae</taxon>
        <taxon>Nostocales</taxon>
        <taxon>Nostocaceae</taxon>
        <taxon>Trichormus</taxon>
    </lineage>
</organism>
<dbReference type="Proteomes" id="UP000217507">
    <property type="component" value="Chromosome"/>
</dbReference>
<reference evidence="1 2" key="1">
    <citation type="submission" date="2017-06" db="EMBL/GenBank/DDBJ databases">
        <title>Genome sequencing of cyanobaciteial culture collection at National Institute for Environmental Studies (NIES).</title>
        <authorList>
            <person name="Hirose Y."/>
            <person name="Shimura Y."/>
            <person name="Fujisawa T."/>
            <person name="Nakamura Y."/>
            <person name="Kawachi M."/>
        </authorList>
    </citation>
    <scope>NUCLEOTIDE SEQUENCE [LARGE SCALE GENOMIC DNA]</scope>
    <source>
        <strain evidence="1 2">NIES-23</strain>
    </source>
</reference>